<gene>
    <name evidence="1" type="ORF">OV287_30845</name>
</gene>
<reference evidence="1 2" key="1">
    <citation type="submission" date="2022-11" db="EMBL/GenBank/DDBJ databases">
        <title>Minimal conservation of predation-associated metabolite biosynthetic gene clusters underscores biosynthetic potential of Myxococcota including descriptions for ten novel species: Archangium lansinium sp. nov., Myxococcus landrumus sp. nov., Nannocystis bai.</title>
        <authorList>
            <person name="Ahearne A."/>
            <person name="Stevens C."/>
            <person name="Phillips K."/>
        </authorList>
    </citation>
    <scope>NUCLEOTIDE SEQUENCE [LARGE SCALE GENOMIC DNA]</scope>
    <source>
        <strain evidence="1 2">MIWBW</strain>
    </source>
</reference>
<keyword evidence="2" id="KW-1185">Reference proteome</keyword>
<comment type="caution">
    <text evidence="1">The sequence shown here is derived from an EMBL/GenBank/DDBJ whole genome shotgun (WGS) entry which is preliminary data.</text>
</comment>
<dbReference type="Proteomes" id="UP001207654">
    <property type="component" value="Unassembled WGS sequence"/>
</dbReference>
<evidence type="ECO:0000313" key="1">
    <source>
        <dbReference type="EMBL" id="MCY1078869.1"/>
    </source>
</evidence>
<sequence>MKPATVVLVEAKAGMWQAIMKDGREYIRDPNSTAAFPPLAGWPSAEAAHADLTRWGYLVLLPPEPHYIEIKA</sequence>
<proteinExistence type="predicted"/>
<organism evidence="1 2">
    <name type="scientific">Archangium lansingense</name>
    <dbReference type="NCBI Taxonomy" id="2995310"/>
    <lineage>
        <taxon>Bacteria</taxon>
        <taxon>Pseudomonadati</taxon>
        <taxon>Myxococcota</taxon>
        <taxon>Myxococcia</taxon>
        <taxon>Myxococcales</taxon>
        <taxon>Cystobacterineae</taxon>
        <taxon>Archangiaceae</taxon>
        <taxon>Archangium</taxon>
    </lineage>
</organism>
<dbReference type="RefSeq" id="WP_267537629.1">
    <property type="nucleotide sequence ID" value="NZ_JAPNKA010000001.1"/>
</dbReference>
<dbReference type="EMBL" id="JAPNKA010000001">
    <property type="protein sequence ID" value="MCY1078869.1"/>
    <property type="molecule type" value="Genomic_DNA"/>
</dbReference>
<protein>
    <submittedName>
        <fullName evidence="1">Uncharacterized protein</fullName>
    </submittedName>
</protein>
<accession>A0ABT4AB30</accession>
<name>A0ABT4AB30_9BACT</name>
<evidence type="ECO:0000313" key="2">
    <source>
        <dbReference type="Proteomes" id="UP001207654"/>
    </source>
</evidence>